<evidence type="ECO:0000313" key="5">
    <source>
        <dbReference type="EMBL" id="MBK1630107.1"/>
    </source>
</evidence>
<comment type="subcellular location">
    <subcellularLocation>
        <location evidence="4">Cytoplasm</location>
    </subcellularLocation>
</comment>
<keyword evidence="6" id="KW-1185">Reference proteome</keyword>
<dbReference type="PANTHER" id="PTHR33643">
    <property type="entry name" value="UREASE ACCESSORY PROTEIN D"/>
    <property type="match status" value="1"/>
</dbReference>
<dbReference type="PANTHER" id="PTHR33643:SF1">
    <property type="entry name" value="UREASE ACCESSORY PROTEIN D"/>
    <property type="match status" value="1"/>
</dbReference>
<dbReference type="InterPro" id="IPR002669">
    <property type="entry name" value="UreD"/>
</dbReference>
<evidence type="ECO:0000256" key="3">
    <source>
        <dbReference type="ARBA" id="ARBA00023186"/>
    </source>
</evidence>
<comment type="subunit">
    <text evidence="4">UreD, UreF and UreG form a complex that acts as a GTP-hydrolysis-dependent molecular chaperone, activating the urease apoprotein by helping to assemble the nickel containing metallocenter of UreC. The UreE protein probably delivers the nickel.</text>
</comment>
<evidence type="ECO:0000256" key="1">
    <source>
        <dbReference type="ARBA" id="ARBA00007177"/>
    </source>
</evidence>
<dbReference type="HAMAP" id="MF_01384">
    <property type="entry name" value="UreD"/>
    <property type="match status" value="1"/>
</dbReference>
<dbReference type="Proteomes" id="UP000748752">
    <property type="component" value="Unassembled WGS sequence"/>
</dbReference>
<dbReference type="Pfam" id="PF01774">
    <property type="entry name" value="UreD"/>
    <property type="match status" value="1"/>
</dbReference>
<evidence type="ECO:0000256" key="2">
    <source>
        <dbReference type="ARBA" id="ARBA00022988"/>
    </source>
</evidence>
<comment type="similarity">
    <text evidence="1 4">Belongs to the UreD family.</text>
</comment>
<evidence type="ECO:0000313" key="6">
    <source>
        <dbReference type="Proteomes" id="UP000748752"/>
    </source>
</evidence>
<reference evidence="5 6" key="1">
    <citation type="journal article" date="2020" name="Microorganisms">
        <title>Osmotic Adaptation and Compatible Solute Biosynthesis of Phototrophic Bacteria as Revealed from Genome Analyses.</title>
        <authorList>
            <person name="Imhoff J.F."/>
            <person name="Rahn T."/>
            <person name="Kunzel S."/>
            <person name="Keller A."/>
            <person name="Neulinger S.C."/>
        </authorList>
    </citation>
    <scope>NUCLEOTIDE SEQUENCE [LARGE SCALE GENOMIC DNA]</scope>
    <source>
        <strain evidence="5 6">DSM 6210</strain>
    </source>
</reference>
<keyword evidence="2 4" id="KW-0996">Nickel insertion</keyword>
<evidence type="ECO:0000256" key="4">
    <source>
        <dbReference type="HAMAP-Rule" id="MF_01384"/>
    </source>
</evidence>
<keyword evidence="4" id="KW-0963">Cytoplasm</keyword>
<sequence length="290" mass="30454">MSPRPAAAVSASEEVPPVGWRAELHLHCERRPGPSGPRTVLAHKHQLGPLTLQRAFHPEGAPCHLYPLHPPGGVVGGDVLDVRLDIAAGAHALATTPGAAKFYRSAGDWAHQAQVLAVAPGGVLEWLPQPAILFPGAQVASRTEIQLRGNARFLGWEVLALGRPVIGERFTAGSLDAALRVSRDGRALLADRLRLCDAADLVRPGGLRGRAVSGTFIATGAEQADLDAAVAVCSDAPGTLTGVSRLDDLLVARALADTTEPVQRVFCALWAALRPRLLGLAPAPPRIWAT</sequence>
<gene>
    <name evidence="4" type="primary">ureD</name>
    <name evidence="5" type="ORF">CKO31_05000</name>
</gene>
<name>A0ABS1CDX5_9GAMM</name>
<accession>A0ABS1CDX5</accession>
<protein>
    <recommendedName>
        <fullName evidence="4">Urease accessory protein UreD</fullName>
    </recommendedName>
</protein>
<proteinExistence type="inferred from homology"/>
<comment type="function">
    <text evidence="4">Required for maturation of urease via the functional incorporation of the urease nickel metallocenter.</text>
</comment>
<dbReference type="EMBL" id="NRRV01000008">
    <property type="protein sequence ID" value="MBK1630107.1"/>
    <property type="molecule type" value="Genomic_DNA"/>
</dbReference>
<keyword evidence="3 4" id="KW-0143">Chaperone</keyword>
<organism evidence="5 6">
    <name type="scientific">Thiohalocapsa halophila</name>
    <dbReference type="NCBI Taxonomy" id="69359"/>
    <lineage>
        <taxon>Bacteria</taxon>
        <taxon>Pseudomonadati</taxon>
        <taxon>Pseudomonadota</taxon>
        <taxon>Gammaproteobacteria</taxon>
        <taxon>Chromatiales</taxon>
        <taxon>Chromatiaceae</taxon>
        <taxon>Thiohalocapsa</taxon>
    </lineage>
</organism>
<comment type="caution">
    <text evidence="5">The sequence shown here is derived from an EMBL/GenBank/DDBJ whole genome shotgun (WGS) entry which is preliminary data.</text>
</comment>